<evidence type="ECO:0000256" key="4">
    <source>
        <dbReference type="RuleBase" id="RU000499"/>
    </source>
</evidence>
<proteinExistence type="inferred from homology"/>
<dbReference type="PANTHER" id="PTHR11592:SF134">
    <property type="entry name" value="PHOSPHOLIPID HYDROPEROXIDE GLUTATHIONE PEROXIDASE"/>
    <property type="match status" value="1"/>
</dbReference>
<comment type="caution">
    <text evidence="5">The sequence shown here is derived from an EMBL/GenBank/DDBJ whole genome shotgun (WGS) entry which is preliminary data.</text>
</comment>
<dbReference type="PRINTS" id="PR01011">
    <property type="entry name" value="GLUTPROXDASE"/>
</dbReference>
<dbReference type="GO" id="GO:0004601">
    <property type="term" value="F:peroxidase activity"/>
    <property type="evidence" value="ECO:0007669"/>
    <property type="project" value="UniProtKB-KW"/>
</dbReference>
<accession>A0A6L2PZE6</accession>
<reference evidence="6" key="1">
    <citation type="submission" date="2020-01" db="EMBL/GenBank/DDBJ databases">
        <title>Draft genome sequence of the Termite Coptotermes fromosanus.</title>
        <authorList>
            <person name="Itakura S."/>
            <person name="Yosikawa Y."/>
            <person name="Umezawa K."/>
        </authorList>
    </citation>
    <scope>NUCLEOTIDE SEQUENCE [LARGE SCALE GENOMIC DNA]</scope>
</reference>
<dbReference type="Gene3D" id="3.40.30.10">
    <property type="entry name" value="Glutaredoxin"/>
    <property type="match status" value="1"/>
</dbReference>
<sequence>MSNIFQHTKHSMVLGASFRQAQESNTLKSATEILSTCFEIHNRIRVIDNADKDSTINYFKATLRRRVRVCSNKCGRLQIFGTAFCALRHLSTRTAPVVAAAPEDLKNASSIYDFTVRDINEQDVPLEKYRNHVASIVNVVSKCGLTVTNYKGLAELHDIYAESKGLRILAFPCNQEPRNSEERVCFARSKNAKFGMFEKIGVNGNNAHPLWKYLEHKKGGTLGDFIKWNFINFIIDRSGQPVERHGPSVGLSKLVSSFEKYW</sequence>
<evidence type="ECO:0000256" key="2">
    <source>
        <dbReference type="ARBA" id="ARBA00022559"/>
    </source>
</evidence>
<name>A0A6L2PZE6_COPFO</name>
<dbReference type="SUPFAM" id="SSF52833">
    <property type="entry name" value="Thioredoxin-like"/>
    <property type="match status" value="1"/>
</dbReference>
<dbReference type="InterPro" id="IPR000889">
    <property type="entry name" value="Glutathione_peroxidase"/>
</dbReference>
<dbReference type="EMBL" id="BLKM01006263">
    <property type="protein sequence ID" value="GFG36662.1"/>
    <property type="molecule type" value="Genomic_DNA"/>
</dbReference>
<protein>
    <recommendedName>
        <fullName evidence="4">Glutathione peroxidase</fullName>
    </recommendedName>
</protein>
<organism evidence="5 6">
    <name type="scientific">Coptotermes formosanus</name>
    <name type="common">Formosan subterranean termite</name>
    <dbReference type="NCBI Taxonomy" id="36987"/>
    <lineage>
        <taxon>Eukaryota</taxon>
        <taxon>Metazoa</taxon>
        <taxon>Ecdysozoa</taxon>
        <taxon>Arthropoda</taxon>
        <taxon>Hexapoda</taxon>
        <taxon>Insecta</taxon>
        <taxon>Pterygota</taxon>
        <taxon>Neoptera</taxon>
        <taxon>Polyneoptera</taxon>
        <taxon>Dictyoptera</taxon>
        <taxon>Blattodea</taxon>
        <taxon>Blattoidea</taxon>
        <taxon>Termitoidae</taxon>
        <taxon>Rhinotermitidae</taxon>
        <taxon>Coptotermes</taxon>
    </lineage>
</organism>
<dbReference type="InterPro" id="IPR036249">
    <property type="entry name" value="Thioredoxin-like_sf"/>
</dbReference>
<dbReference type="PANTHER" id="PTHR11592">
    <property type="entry name" value="GLUTATHIONE PEROXIDASE"/>
    <property type="match status" value="1"/>
</dbReference>
<gene>
    <name evidence="5" type="ORF">Cfor_11007</name>
</gene>
<dbReference type="PROSITE" id="PS51355">
    <property type="entry name" value="GLUTATHIONE_PEROXID_3"/>
    <property type="match status" value="1"/>
</dbReference>
<dbReference type="Pfam" id="PF00255">
    <property type="entry name" value="GSHPx"/>
    <property type="match status" value="1"/>
</dbReference>
<dbReference type="Proteomes" id="UP000502823">
    <property type="component" value="Unassembled WGS sequence"/>
</dbReference>
<evidence type="ECO:0000313" key="6">
    <source>
        <dbReference type="Proteomes" id="UP000502823"/>
    </source>
</evidence>
<keyword evidence="2 4" id="KW-0575">Peroxidase</keyword>
<dbReference type="AlphaFoldDB" id="A0A6L2PZE6"/>
<dbReference type="InParanoid" id="A0A6L2PZE6"/>
<dbReference type="FunCoup" id="A0A6L2PZE6">
    <property type="interactions" value="1151"/>
</dbReference>
<evidence type="ECO:0000256" key="1">
    <source>
        <dbReference type="ARBA" id="ARBA00006926"/>
    </source>
</evidence>
<dbReference type="GO" id="GO:0006979">
    <property type="term" value="P:response to oxidative stress"/>
    <property type="evidence" value="ECO:0007669"/>
    <property type="project" value="InterPro"/>
</dbReference>
<keyword evidence="3 4" id="KW-0560">Oxidoreductase</keyword>
<evidence type="ECO:0000256" key="3">
    <source>
        <dbReference type="ARBA" id="ARBA00023002"/>
    </source>
</evidence>
<dbReference type="OrthoDB" id="446890at2759"/>
<evidence type="ECO:0000313" key="5">
    <source>
        <dbReference type="EMBL" id="GFG36662.1"/>
    </source>
</evidence>
<comment type="similarity">
    <text evidence="1 4">Belongs to the glutathione peroxidase family.</text>
</comment>
<keyword evidence="6" id="KW-1185">Reference proteome</keyword>
<dbReference type="CDD" id="cd00340">
    <property type="entry name" value="GSH_Peroxidase"/>
    <property type="match status" value="1"/>
</dbReference>